<gene>
    <name evidence="1" type="ORF">O4J56_18340</name>
</gene>
<proteinExistence type="predicted"/>
<dbReference type="RefSeq" id="WP_270687210.1">
    <property type="nucleotide sequence ID" value="NZ_JAQFWQ010000054.1"/>
</dbReference>
<sequence length="92" mass="9941">MDGEPAELTVAEVRDHFSQVIDGSAVEGRVTFGVSGQGRERIAGIVPVGLAEACEEMFDEEDGRIARHRLDEVRAGTAEVMSLEEVKREAGL</sequence>
<keyword evidence="2" id="KW-1185">Reference proteome</keyword>
<dbReference type="EMBL" id="JAQFWQ010000054">
    <property type="protein sequence ID" value="MDA2812609.1"/>
    <property type="molecule type" value="Genomic_DNA"/>
</dbReference>
<evidence type="ECO:0000313" key="1">
    <source>
        <dbReference type="EMBL" id="MDA2812609.1"/>
    </source>
</evidence>
<comment type="caution">
    <text evidence="1">The sequence shown here is derived from an EMBL/GenBank/DDBJ whole genome shotgun (WGS) entry which is preliminary data.</text>
</comment>
<dbReference type="Proteomes" id="UP001527866">
    <property type="component" value="Unassembled WGS sequence"/>
</dbReference>
<accession>A0ABT4U6N7</accession>
<protein>
    <submittedName>
        <fullName evidence="1">Antitoxin of toxin-antitoxin stability system</fullName>
    </submittedName>
</protein>
<organism evidence="1 2">
    <name type="scientific">Nocardiopsis endophytica</name>
    <dbReference type="NCBI Taxonomy" id="3018445"/>
    <lineage>
        <taxon>Bacteria</taxon>
        <taxon>Bacillati</taxon>
        <taxon>Actinomycetota</taxon>
        <taxon>Actinomycetes</taxon>
        <taxon>Streptosporangiales</taxon>
        <taxon>Nocardiopsidaceae</taxon>
        <taxon>Nocardiopsis</taxon>
    </lineage>
</organism>
<name>A0ABT4U6N7_9ACTN</name>
<reference evidence="1 2" key="1">
    <citation type="submission" date="2023-01" db="EMBL/GenBank/DDBJ databases">
        <title>Draft genome sequence of Nocardiopsis sp. RSe5-2 isolated from halophytes.</title>
        <authorList>
            <person name="Duangmal K."/>
            <person name="Chantavorakit T."/>
        </authorList>
    </citation>
    <scope>NUCLEOTIDE SEQUENCE [LARGE SCALE GENOMIC DNA]</scope>
    <source>
        <strain evidence="1 2">RSe5-2</strain>
    </source>
</reference>
<evidence type="ECO:0000313" key="2">
    <source>
        <dbReference type="Proteomes" id="UP001527866"/>
    </source>
</evidence>